<sequence>MCGKKNFFSHLNIFSKKKNVLNKDLKSKDKIDNISDNKKSKIGIFSFLKNYWNSTKDIFTKKLKNIFLNKNLDKKFFKKLEDILLSSDFGVQSTKKILNLFKEKIKKNNITDTKIAKVYFKEILLKILKKSSKFSDKNNYSNLLIILVVGINGVGKTTAVVKLANYYKNLGKSVILSACDTFRSAAIDQLIDLGNLYNIEIFYKSIGSDPSSVAFDSIIYAKKKKIDIVIIDTAGRMHNKMHLIQELKKMNRVIKKCCSTAFYKTYLVIDAGIGQNSIQQAKIFSSEINISGSIITKLDSTAKGGIIFSIINDLKIPICYISAGEKITDFNIFDYKYFIENFYNIF</sequence>
<keyword evidence="5" id="KW-0547">Nucleotide-binding</keyword>
<dbReference type="Gene3D" id="3.40.50.300">
    <property type="entry name" value="P-loop containing nucleotide triphosphate hydrolases"/>
    <property type="match status" value="1"/>
</dbReference>
<gene>
    <name evidence="12" type="primary">ftsY</name>
    <name evidence="12" type="ordered locus">BCc_015</name>
</gene>
<dbReference type="InterPro" id="IPR042101">
    <property type="entry name" value="SRP54_N_sf"/>
</dbReference>
<evidence type="ECO:0000256" key="3">
    <source>
        <dbReference type="ARBA" id="ARBA00022475"/>
    </source>
</evidence>
<evidence type="ECO:0000256" key="5">
    <source>
        <dbReference type="ARBA" id="ARBA00022741"/>
    </source>
</evidence>
<dbReference type="RefSeq" id="WP_011672419.1">
    <property type="nucleotide sequence ID" value="NC_008513.1"/>
</dbReference>
<keyword evidence="6" id="KW-0378">Hydrolase</keyword>
<dbReference type="eggNOG" id="COG0552">
    <property type="taxonomic scope" value="Bacteria"/>
</dbReference>
<keyword evidence="4" id="KW-0963">Cytoplasm</keyword>
<dbReference type="InterPro" id="IPR027417">
    <property type="entry name" value="P-loop_NTPase"/>
</dbReference>
<dbReference type="PANTHER" id="PTHR43134">
    <property type="entry name" value="SIGNAL RECOGNITION PARTICLE RECEPTOR SUBUNIT ALPHA"/>
    <property type="match status" value="1"/>
</dbReference>
<keyword evidence="8" id="KW-0472">Membrane</keyword>
<dbReference type="Gene3D" id="1.20.120.140">
    <property type="entry name" value="Signal recognition particle SRP54, nucleotide-binding domain"/>
    <property type="match status" value="1"/>
</dbReference>
<keyword evidence="9 12" id="KW-0675">Receptor</keyword>
<dbReference type="GO" id="GO:0005886">
    <property type="term" value="C:plasma membrane"/>
    <property type="evidence" value="ECO:0007669"/>
    <property type="project" value="UniProtKB-SubCell"/>
</dbReference>
<keyword evidence="3" id="KW-1003">Cell membrane</keyword>
<organism evidence="12 13">
    <name type="scientific">Buchnera aphidicola subsp. Cinara cedri (strain Cc)</name>
    <dbReference type="NCBI Taxonomy" id="372461"/>
    <lineage>
        <taxon>Bacteria</taxon>
        <taxon>Pseudomonadati</taxon>
        <taxon>Pseudomonadota</taxon>
        <taxon>Gammaproteobacteria</taxon>
        <taxon>Enterobacterales</taxon>
        <taxon>Erwiniaceae</taxon>
        <taxon>Buchnera</taxon>
    </lineage>
</organism>
<dbReference type="AlphaFoldDB" id="Q058E9"/>
<evidence type="ECO:0000259" key="11">
    <source>
        <dbReference type="PROSITE" id="PS00300"/>
    </source>
</evidence>
<dbReference type="GO" id="GO:0005737">
    <property type="term" value="C:cytoplasm"/>
    <property type="evidence" value="ECO:0007669"/>
    <property type="project" value="UniProtKB-ARBA"/>
</dbReference>
<comment type="similarity">
    <text evidence="2">Belongs to the GTP-binding SRP family.</text>
</comment>
<dbReference type="InterPro" id="IPR003593">
    <property type="entry name" value="AAA+_ATPase"/>
</dbReference>
<dbReference type="Pfam" id="PF02881">
    <property type="entry name" value="SRP54_N"/>
    <property type="match status" value="1"/>
</dbReference>
<evidence type="ECO:0000313" key="12">
    <source>
        <dbReference type="EMBL" id="ABJ90500.1"/>
    </source>
</evidence>
<comment type="subcellular location">
    <subcellularLocation>
        <location evidence="1">Cell membrane</location>
        <topology evidence="1">Peripheral membrane protein</topology>
        <orientation evidence="1">Cytoplasmic side</orientation>
    </subcellularLocation>
</comment>
<evidence type="ECO:0000256" key="1">
    <source>
        <dbReference type="ARBA" id="ARBA00004413"/>
    </source>
</evidence>
<reference evidence="12 13" key="1">
    <citation type="journal article" date="2006" name="Science">
        <title>A small microbial genome: the end of a long symbiotic relationship?</title>
        <authorList>
            <person name="Perez-Brocal V."/>
            <person name="Gil R."/>
            <person name="Ramos S."/>
            <person name="Lamelas A."/>
            <person name="Postigo M."/>
            <person name="Michelena J.M."/>
            <person name="Silva F.J."/>
            <person name="Moya A."/>
            <person name="Latorre A."/>
        </authorList>
    </citation>
    <scope>NUCLEOTIDE SEQUENCE [LARGE SCALE GENOMIC DNA]</scope>
    <source>
        <strain evidence="13">Cc</strain>
    </source>
</reference>
<evidence type="ECO:0000256" key="8">
    <source>
        <dbReference type="ARBA" id="ARBA00023136"/>
    </source>
</evidence>
<evidence type="ECO:0000256" key="4">
    <source>
        <dbReference type="ARBA" id="ARBA00022490"/>
    </source>
</evidence>
<protein>
    <submittedName>
        <fullName evidence="12">Signal recognition particle receptor</fullName>
    </submittedName>
</protein>
<dbReference type="PANTHER" id="PTHR43134:SF1">
    <property type="entry name" value="SIGNAL RECOGNITION PARTICLE RECEPTOR SUBUNIT ALPHA"/>
    <property type="match status" value="1"/>
</dbReference>
<evidence type="ECO:0000256" key="2">
    <source>
        <dbReference type="ARBA" id="ARBA00008531"/>
    </source>
</evidence>
<dbReference type="Pfam" id="PF00448">
    <property type="entry name" value="SRP54"/>
    <property type="match status" value="1"/>
</dbReference>
<dbReference type="Proteomes" id="UP000000669">
    <property type="component" value="Chromosome"/>
</dbReference>
<dbReference type="PROSITE" id="PS00300">
    <property type="entry name" value="SRP54"/>
    <property type="match status" value="1"/>
</dbReference>
<dbReference type="InterPro" id="IPR013822">
    <property type="entry name" value="Signal_recog_particl_SRP54_hlx"/>
</dbReference>
<evidence type="ECO:0000256" key="7">
    <source>
        <dbReference type="ARBA" id="ARBA00023134"/>
    </source>
</evidence>
<dbReference type="EMBL" id="CP000263">
    <property type="protein sequence ID" value="ABJ90500.1"/>
    <property type="molecule type" value="Genomic_DNA"/>
</dbReference>
<dbReference type="SMART" id="SM00382">
    <property type="entry name" value="AAA"/>
    <property type="match status" value="1"/>
</dbReference>
<dbReference type="GO" id="GO:0005047">
    <property type="term" value="F:signal recognition particle binding"/>
    <property type="evidence" value="ECO:0007669"/>
    <property type="project" value="TreeGrafter"/>
</dbReference>
<dbReference type="KEGG" id="bcc:BCc_015"/>
<dbReference type="STRING" id="372461.BCc_015"/>
<dbReference type="GO" id="GO:0005525">
    <property type="term" value="F:GTP binding"/>
    <property type="evidence" value="ECO:0007669"/>
    <property type="project" value="UniProtKB-KW"/>
</dbReference>
<dbReference type="HOGENOM" id="CLU_009301_3_0_6"/>
<evidence type="ECO:0000256" key="10">
    <source>
        <dbReference type="ARBA" id="ARBA00048027"/>
    </source>
</evidence>
<comment type="catalytic activity">
    <reaction evidence="10">
        <text>GTP + H2O = GDP + phosphate + H(+)</text>
        <dbReference type="Rhea" id="RHEA:19669"/>
        <dbReference type="ChEBI" id="CHEBI:15377"/>
        <dbReference type="ChEBI" id="CHEBI:15378"/>
        <dbReference type="ChEBI" id="CHEBI:37565"/>
        <dbReference type="ChEBI" id="CHEBI:43474"/>
        <dbReference type="ChEBI" id="CHEBI:58189"/>
        <dbReference type="EC" id="3.6.5.4"/>
    </reaction>
</comment>
<dbReference type="SMART" id="SM00963">
    <property type="entry name" value="SRP54_N"/>
    <property type="match status" value="1"/>
</dbReference>
<dbReference type="SMART" id="SM00962">
    <property type="entry name" value="SRP54"/>
    <property type="match status" value="1"/>
</dbReference>
<name>Q058E9_BUCCC</name>
<keyword evidence="7" id="KW-0342">GTP-binding</keyword>
<dbReference type="GO" id="GO:0003924">
    <property type="term" value="F:GTPase activity"/>
    <property type="evidence" value="ECO:0007669"/>
    <property type="project" value="TreeGrafter"/>
</dbReference>
<dbReference type="NCBIfam" id="TIGR00064">
    <property type="entry name" value="ftsY"/>
    <property type="match status" value="1"/>
</dbReference>
<dbReference type="InterPro" id="IPR036225">
    <property type="entry name" value="SRP/SRP_N"/>
</dbReference>
<evidence type="ECO:0000256" key="9">
    <source>
        <dbReference type="ARBA" id="ARBA00023170"/>
    </source>
</evidence>
<proteinExistence type="inferred from homology"/>
<dbReference type="GO" id="GO:0006614">
    <property type="term" value="P:SRP-dependent cotranslational protein targeting to membrane"/>
    <property type="evidence" value="ECO:0007669"/>
    <property type="project" value="InterPro"/>
</dbReference>
<evidence type="ECO:0000256" key="6">
    <source>
        <dbReference type="ARBA" id="ARBA00022801"/>
    </source>
</evidence>
<dbReference type="InterPro" id="IPR004390">
    <property type="entry name" value="SR_rcpt_FtsY"/>
</dbReference>
<evidence type="ECO:0000313" key="13">
    <source>
        <dbReference type="Proteomes" id="UP000000669"/>
    </source>
</evidence>
<dbReference type="SUPFAM" id="SSF47364">
    <property type="entry name" value="Domain of the SRP/SRP receptor G-proteins"/>
    <property type="match status" value="1"/>
</dbReference>
<dbReference type="InterPro" id="IPR000897">
    <property type="entry name" value="SRP54_GTPase_dom"/>
</dbReference>
<feature type="domain" description="SRP54-type proteins GTP-binding" evidence="11">
    <location>
        <begin position="317"/>
        <end position="330"/>
    </location>
</feature>
<dbReference type="OrthoDB" id="9804720at2"/>
<accession>Q058E9</accession>
<dbReference type="SUPFAM" id="SSF52540">
    <property type="entry name" value="P-loop containing nucleoside triphosphate hydrolases"/>
    <property type="match status" value="1"/>
</dbReference>
<keyword evidence="13" id="KW-1185">Reference proteome</keyword>